<organism evidence="1 2">
    <name type="scientific">Bacteroides graminisolvens DSM 19988 = JCM 15093</name>
    <dbReference type="NCBI Taxonomy" id="1121097"/>
    <lineage>
        <taxon>Bacteria</taxon>
        <taxon>Pseudomonadati</taxon>
        <taxon>Bacteroidota</taxon>
        <taxon>Bacteroidia</taxon>
        <taxon>Bacteroidales</taxon>
        <taxon>Bacteroidaceae</taxon>
        <taxon>Bacteroides</taxon>
    </lineage>
</organism>
<dbReference type="eggNOG" id="COG3209">
    <property type="taxonomic scope" value="Bacteria"/>
</dbReference>
<keyword evidence="2" id="KW-1185">Reference proteome</keyword>
<dbReference type="RefSeq" id="WP_051260551.1">
    <property type="nucleotide sequence ID" value="NZ_BAJS01000047.1"/>
</dbReference>
<evidence type="ECO:0000313" key="2">
    <source>
        <dbReference type="Proteomes" id="UP000027601"/>
    </source>
</evidence>
<comment type="caution">
    <text evidence="1">The sequence shown here is derived from an EMBL/GenBank/DDBJ whole genome shotgun (WGS) entry which is preliminary data.</text>
</comment>
<proteinExistence type="predicted"/>
<gene>
    <name evidence="1" type="ORF">JCM15093_3560</name>
</gene>
<protein>
    <recommendedName>
        <fullName evidence="3">Cell well associated RhsD protein</fullName>
    </recommendedName>
</protein>
<dbReference type="Gene3D" id="2.180.10.10">
    <property type="entry name" value="RHS repeat-associated core"/>
    <property type="match status" value="1"/>
</dbReference>
<evidence type="ECO:0000313" key="1">
    <source>
        <dbReference type="EMBL" id="GAK38236.1"/>
    </source>
</evidence>
<evidence type="ECO:0008006" key="3">
    <source>
        <dbReference type="Google" id="ProtNLM"/>
    </source>
</evidence>
<dbReference type="AlphaFoldDB" id="A0A069D7C9"/>
<reference evidence="1 2" key="1">
    <citation type="journal article" date="2015" name="Microbes Environ.">
        <title>Distribution and evolution of nitrogen fixation genes in the phylum bacteroidetes.</title>
        <authorList>
            <person name="Inoue J."/>
            <person name="Oshima K."/>
            <person name="Suda W."/>
            <person name="Sakamoto M."/>
            <person name="Iino T."/>
            <person name="Noda S."/>
            <person name="Hongoh Y."/>
            <person name="Hattori M."/>
            <person name="Ohkuma M."/>
        </authorList>
    </citation>
    <scope>NUCLEOTIDE SEQUENCE [LARGE SCALE GENOMIC DNA]</scope>
    <source>
        <strain evidence="1 2">JCM 15093</strain>
    </source>
</reference>
<dbReference type="STRING" id="1121097.GCA_000428125_02519"/>
<sequence>MGNNRVIASASTSGSIVQSNHYYPFGMSFAESSATSQQPYKYNGKELDTERGLNLYDYSARYMDPVLGRFNTVDPMAEKYYSWFPYMYVGNNPIIRTDQTRMIWDYPKEAEKFKKDIDKNITSLNKDIAKNQVELDKGGLSEKRIAKLESKISEANDRISNLTTSKGDIDNPGADKDNIYDLSNIPGGNIRSDQDVMGVNLFTP</sequence>
<name>A0A069D7C9_9BACE</name>
<dbReference type="EMBL" id="BAJS01000047">
    <property type="protein sequence ID" value="GAK38236.1"/>
    <property type="molecule type" value="Genomic_DNA"/>
</dbReference>
<dbReference type="PANTHER" id="PTHR32305:SF15">
    <property type="entry name" value="PROTEIN RHSA-RELATED"/>
    <property type="match status" value="1"/>
</dbReference>
<dbReference type="InterPro" id="IPR022385">
    <property type="entry name" value="Rhs_assc_core"/>
</dbReference>
<dbReference type="InterPro" id="IPR050708">
    <property type="entry name" value="T6SS_VgrG/RHS"/>
</dbReference>
<dbReference type="PANTHER" id="PTHR32305">
    <property type="match status" value="1"/>
</dbReference>
<accession>A0A069D7C9</accession>
<dbReference type="NCBIfam" id="TIGR03696">
    <property type="entry name" value="Rhs_assc_core"/>
    <property type="match status" value="1"/>
</dbReference>
<dbReference type="Proteomes" id="UP000027601">
    <property type="component" value="Unassembled WGS sequence"/>
</dbReference>